<dbReference type="RefSeq" id="WP_349241481.1">
    <property type="nucleotide sequence ID" value="NZ_JAVTTO010000003.1"/>
</dbReference>
<dbReference type="InterPro" id="IPR019734">
    <property type="entry name" value="TPR_rpt"/>
</dbReference>
<gene>
    <name evidence="6" type="ORF">RQM59_07505</name>
</gene>
<dbReference type="SMART" id="SM00421">
    <property type="entry name" value="HTH_LUXR"/>
    <property type="match status" value="1"/>
</dbReference>
<dbReference type="InterPro" id="IPR000792">
    <property type="entry name" value="Tscrpt_reg_LuxR_C"/>
</dbReference>
<dbReference type="PANTHER" id="PTHR45641:SF19">
    <property type="entry name" value="NEPHROCYSTIN-3"/>
    <property type="match status" value="1"/>
</dbReference>
<dbReference type="InterPro" id="IPR036388">
    <property type="entry name" value="WH-like_DNA-bd_sf"/>
</dbReference>
<evidence type="ECO:0000256" key="1">
    <source>
        <dbReference type="ARBA" id="ARBA00022737"/>
    </source>
</evidence>
<keyword evidence="4" id="KW-0812">Transmembrane</keyword>
<feature type="domain" description="HTH luxR-type" evidence="5">
    <location>
        <begin position="443"/>
        <end position="500"/>
    </location>
</feature>
<evidence type="ECO:0000256" key="3">
    <source>
        <dbReference type="PROSITE-ProRule" id="PRU00339"/>
    </source>
</evidence>
<dbReference type="Gene3D" id="1.25.40.10">
    <property type="entry name" value="Tetratricopeptide repeat domain"/>
    <property type="match status" value="2"/>
</dbReference>
<evidence type="ECO:0000313" key="6">
    <source>
        <dbReference type="EMBL" id="MDT7832221.1"/>
    </source>
</evidence>
<evidence type="ECO:0000256" key="4">
    <source>
        <dbReference type="SAM" id="Phobius"/>
    </source>
</evidence>
<sequence length="503" mass="57728">MAPNIKLGILLLYMVACYQWSFGQEFPNGKIVEQSIELGEKYYRSGLYNEAVNQYKKALDHIDKKNSSHVLIDLQNDIGCVYLSMNNYSAAKLFFEEALQGSQQIHYQKGNADAQGYLGVVHEKQGDYLTALSFQKRSLDIFTNINDQVGIALINENIGSIFEDLQKYDLAHTYFTDAYQILKGSDTKEEANVLNNIGDTYRKRHIYTKAKEYTSMSLKLSKQLKDYNLLASAYKDLAKTHALLNDYKNAYISKLASDDFHKKALLNQNADQINTLQVAYASEKQKSQIQLLQEQNKVIKANETLLIVTFACSSIIAIILLIYYSKKRASKAKLQTYKQRTLQAELAKKEIEEKNLQKDIQLKTTALSRYSLHLSQKNKILADLSSTLKNIANRSNINYEKKIKEITKEIDFNLKQENEWEEFKVFFKDIHPNFVKKLSNISEENLSPSELKLGILLRLNLSSKEIASILRVTPDSVRVARHRLRKKLPIDSKEDLVNFMLAI</sequence>
<keyword evidence="4" id="KW-0472">Membrane</keyword>
<dbReference type="InterPro" id="IPR016032">
    <property type="entry name" value="Sig_transdc_resp-reg_C-effctor"/>
</dbReference>
<proteinExistence type="predicted"/>
<dbReference type="SUPFAM" id="SSF48452">
    <property type="entry name" value="TPR-like"/>
    <property type="match status" value="2"/>
</dbReference>
<keyword evidence="1" id="KW-0677">Repeat</keyword>
<evidence type="ECO:0000259" key="5">
    <source>
        <dbReference type="SMART" id="SM00421"/>
    </source>
</evidence>
<accession>A0ABU3LEQ4</accession>
<reference evidence="6 7" key="1">
    <citation type="submission" date="2023-09" db="EMBL/GenBank/DDBJ databases">
        <title>Novel taxa isolated from Blanes Bay.</title>
        <authorList>
            <person name="Rey-Velasco X."/>
            <person name="Lucena T."/>
        </authorList>
    </citation>
    <scope>NUCLEOTIDE SEQUENCE [LARGE SCALE GENOMIC DNA]</scope>
    <source>
        <strain evidence="6 7">S356</strain>
    </source>
</reference>
<dbReference type="SUPFAM" id="SSF46894">
    <property type="entry name" value="C-terminal effector domain of the bipartite response regulators"/>
    <property type="match status" value="1"/>
</dbReference>
<dbReference type="InterPro" id="IPR011990">
    <property type="entry name" value="TPR-like_helical_dom_sf"/>
</dbReference>
<dbReference type="Pfam" id="PF13424">
    <property type="entry name" value="TPR_12"/>
    <property type="match status" value="2"/>
</dbReference>
<comment type="caution">
    <text evidence="6">The sequence shown here is derived from an EMBL/GenBank/DDBJ whole genome shotgun (WGS) entry which is preliminary data.</text>
</comment>
<organism evidence="6 7">
    <name type="scientific">Asprobacillus argus</name>
    <dbReference type="NCBI Taxonomy" id="3076534"/>
    <lineage>
        <taxon>Bacteria</taxon>
        <taxon>Pseudomonadati</taxon>
        <taxon>Bacteroidota</taxon>
        <taxon>Flavobacteriia</taxon>
        <taxon>Flavobacteriales</taxon>
        <taxon>Flavobacteriaceae</taxon>
        <taxon>Asprobacillus</taxon>
    </lineage>
</organism>
<dbReference type="Proteomes" id="UP001257277">
    <property type="component" value="Unassembled WGS sequence"/>
</dbReference>
<keyword evidence="4" id="KW-1133">Transmembrane helix</keyword>
<dbReference type="Gene3D" id="1.10.10.10">
    <property type="entry name" value="Winged helix-like DNA-binding domain superfamily/Winged helix DNA-binding domain"/>
    <property type="match status" value="1"/>
</dbReference>
<evidence type="ECO:0000313" key="7">
    <source>
        <dbReference type="Proteomes" id="UP001257277"/>
    </source>
</evidence>
<protein>
    <submittedName>
        <fullName evidence="6">Tetratricopeptide repeat protein</fullName>
    </submittedName>
</protein>
<dbReference type="SMART" id="SM00028">
    <property type="entry name" value="TPR"/>
    <property type="match status" value="5"/>
</dbReference>
<evidence type="ECO:0000256" key="2">
    <source>
        <dbReference type="ARBA" id="ARBA00022803"/>
    </source>
</evidence>
<dbReference type="PROSITE" id="PS50005">
    <property type="entry name" value="TPR"/>
    <property type="match status" value="1"/>
</dbReference>
<keyword evidence="2 3" id="KW-0802">TPR repeat</keyword>
<feature type="transmembrane region" description="Helical" evidence="4">
    <location>
        <begin position="305"/>
        <end position="324"/>
    </location>
</feature>
<name>A0ABU3LEQ4_9FLAO</name>
<dbReference type="PANTHER" id="PTHR45641">
    <property type="entry name" value="TETRATRICOPEPTIDE REPEAT PROTEIN (AFU_ORTHOLOGUE AFUA_6G03870)"/>
    <property type="match status" value="1"/>
</dbReference>
<feature type="repeat" description="TPR" evidence="3">
    <location>
        <begin position="32"/>
        <end position="65"/>
    </location>
</feature>
<keyword evidence="7" id="KW-1185">Reference proteome</keyword>
<dbReference type="EMBL" id="JAVTTO010000003">
    <property type="protein sequence ID" value="MDT7832221.1"/>
    <property type="molecule type" value="Genomic_DNA"/>
</dbReference>